<name>A0A4U5LY07_STECR</name>
<dbReference type="Proteomes" id="UP000298663">
    <property type="component" value="Unassembled WGS sequence"/>
</dbReference>
<protein>
    <submittedName>
        <fullName evidence="1">Uncharacterized protein</fullName>
    </submittedName>
</protein>
<organism evidence="1 2">
    <name type="scientific">Steinernema carpocapsae</name>
    <name type="common">Entomopathogenic nematode</name>
    <dbReference type="NCBI Taxonomy" id="34508"/>
    <lineage>
        <taxon>Eukaryota</taxon>
        <taxon>Metazoa</taxon>
        <taxon>Ecdysozoa</taxon>
        <taxon>Nematoda</taxon>
        <taxon>Chromadorea</taxon>
        <taxon>Rhabditida</taxon>
        <taxon>Tylenchina</taxon>
        <taxon>Panagrolaimomorpha</taxon>
        <taxon>Strongyloidoidea</taxon>
        <taxon>Steinernematidae</taxon>
        <taxon>Steinernema</taxon>
    </lineage>
</organism>
<keyword evidence="2" id="KW-1185">Reference proteome</keyword>
<gene>
    <name evidence="1" type="ORF">L596_028265</name>
</gene>
<proteinExistence type="predicted"/>
<evidence type="ECO:0000313" key="2">
    <source>
        <dbReference type="Proteomes" id="UP000298663"/>
    </source>
</evidence>
<dbReference type="EMBL" id="AZBU02000011">
    <property type="protein sequence ID" value="TKR61112.1"/>
    <property type="molecule type" value="Genomic_DNA"/>
</dbReference>
<sequence length="88" mass="9721">MALADQETSRILRILATLGFRFKPCSGHSYPGNSSICPIELPSSRPPLDLSQFHVLINESAQSESLRPFRILPLAAADSSILLFLIHF</sequence>
<reference evidence="1 2" key="2">
    <citation type="journal article" date="2019" name="G3 (Bethesda)">
        <title>Hybrid Assembly of the Genome of the Entomopathogenic Nematode Steinernema carpocapsae Identifies the X-Chromosome.</title>
        <authorList>
            <person name="Serra L."/>
            <person name="Macchietto M."/>
            <person name="Macias-Munoz A."/>
            <person name="McGill C.J."/>
            <person name="Rodriguez I.M."/>
            <person name="Rodriguez B."/>
            <person name="Murad R."/>
            <person name="Mortazavi A."/>
        </authorList>
    </citation>
    <scope>NUCLEOTIDE SEQUENCE [LARGE SCALE GENOMIC DNA]</scope>
    <source>
        <strain evidence="1 2">ALL</strain>
    </source>
</reference>
<evidence type="ECO:0000313" key="1">
    <source>
        <dbReference type="EMBL" id="TKR61112.1"/>
    </source>
</evidence>
<reference evidence="1 2" key="1">
    <citation type="journal article" date="2015" name="Genome Biol.">
        <title>Comparative genomics of Steinernema reveals deeply conserved gene regulatory networks.</title>
        <authorList>
            <person name="Dillman A.R."/>
            <person name="Macchietto M."/>
            <person name="Porter C.F."/>
            <person name="Rogers A."/>
            <person name="Williams B."/>
            <person name="Antoshechkin I."/>
            <person name="Lee M.M."/>
            <person name="Goodwin Z."/>
            <person name="Lu X."/>
            <person name="Lewis E.E."/>
            <person name="Goodrich-Blair H."/>
            <person name="Stock S.P."/>
            <person name="Adams B.J."/>
            <person name="Sternberg P.W."/>
            <person name="Mortazavi A."/>
        </authorList>
    </citation>
    <scope>NUCLEOTIDE SEQUENCE [LARGE SCALE GENOMIC DNA]</scope>
    <source>
        <strain evidence="1 2">ALL</strain>
    </source>
</reference>
<comment type="caution">
    <text evidence="1">The sequence shown here is derived from an EMBL/GenBank/DDBJ whole genome shotgun (WGS) entry which is preliminary data.</text>
</comment>
<accession>A0A4U5LY07</accession>
<dbReference type="AlphaFoldDB" id="A0A4U5LY07"/>